<accession>A0A7D5LCX3</accession>
<dbReference type="Proteomes" id="UP000509626">
    <property type="component" value="Chromosome"/>
</dbReference>
<feature type="region of interest" description="Disordered" evidence="1">
    <location>
        <begin position="122"/>
        <end position="145"/>
    </location>
</feature>
<organism evidence="3 4">
    <name type="scientific">Halorarum salinum</name>
    <dbReference type="NCBI Taxonomy" id="2743089"/>
    <lineage>
        <taxon>Archaea</taxon>
        <taxon>Methanobacteriati</taxon>
        <taxon>Methanobacteriota</taxon>
        <taxon>Stenosarchaea group</taxon>
        <taxon>Halobacteria</taxon>
        <taxon>Halobacteriales</taxon>
        <taxon>Haloferacaceae</taxon>
        <taxon>Halorarum</taxon>
    </lineage>
</organism>
<evidence type="ECO:0000313" key="3">
    <source>
        <dbReference type="EMBL" id="QLG63387.1"/>
    </source>
</evidence>
<gene>
    <name evidence="3" type="ORF">HUG12_17260</name>
</gene>
<dbReference type="OrthoDB" id="331021at2157"/>
<dbReference type="KEGG" id="halu:HUG12_17260"/>
<name>A0A7D5LCX3_9EURY</name>
<dbReference type="GeneID" id="56039245"/>
<dbReference type="Pfam" id="PF24035">
    <property type="entry name" value="DUF7344"/>
    <property type="match status" value="1"/>
</dbReference>
<feature type="domain" description="DUF7344" evidence="2">
    <location>
        <begin position="24"/>
        <end position="101"/>
    </location>
</feature>
<reference evidence="3 4" key="1">
    <citation type="submission" date="2020-06" db="EMBL/GenBank/DDBJ databases">
        <title>NJ-3-1, isolated from saline soil.</title>
        <authorList>
            <person name="Cui H.L."/>
            <person name="Shi X."/>
        </authorList>
    </citation>
    <scope>NUCLEOTIDE SEQUENCE [LARGE SCALE GENOMIC DNA]</scope>
    <source>
        <strain evidence="3 4">NJ-3-1</strain>
    </source>
</reference>
<evidence type="ECO:0000256" key="1">
    <source>
        <dbReference type="SAM" id="MobiDB-lite"/>
    </source>
</evidence>
<dbReference type="Gene3D" id="1.10.10.10">
    <property type="entry name" value="Winged helix-like DNA-binding domain superfamily/Winged helix DNA-binding domain"/>
    <property type="match status" value="1"/>
</dbReference>
<dbReference type="AlphaFoldDB" id="A0A7D5LCX3"/>
<keyword evidence="4" id="KW-1185">Reference proteome</keyword>
<feature type="compositionally biased region" description="Low complexity" evidence="1">
    <location>
        <begin position="134"/>
        <end position="145"/>
    </location>
</feature>
<dbReference type="InterPro" id="IPR055768">
    <property type="entry name" value="DUF7344"/>
</dbReference>
<dbReference type="InterPro" id="IPR036388">
    <property type="entry name" value="WH-like_DNA-bd_sf"/>
</dbReference>
<evidence type="ECO:0000259" key="2">
    <source>
        <dbReference type="Pfam" id="PF24035"/>
    </source>
</evidence>
<evidence type="ECO:0000313" key="4">
    <source>
        <dbReference type="Proteomes" id="UP000509626"/>
    </source>
</evidence>
<dbReference type="RefSeq" id="WP_179269971.1">
    <property type="nucleotide sequence ID" value="NZ_CP058579.1"/>
</dbReference>
<sequence>MSSNPDHVVSRTDPTDSITVDALFAVLRDRRRREALSLLVEHDSIALADLADELAVAEFDARLPEIPPAAVKRIYVSLYHDHVPRMADAGLVAYSQERDVVALVSEAERLVARLLEFDEPTDGRSTYATEHSASDTPSTGGSDDS</sequence>
<proteinExistence type="predicted"/>
<dbReference type="EMBL" id="CP058579">
    <property type="protein sequence ID" value="QLG63387.1"/>
    <property type="molecule type" value="Genomic_DNA"/>
</dbReference>
<protein>
    <recommendedName>
        <fullName evidence="2">DUF7344 domain-containing protein</fullName>
    </recommendedName>
</protein>